<dbReference type="Proteomes" id="UP000271162">
    <property type="component" value="Unassembled WGS sequence"/>
</dbReference>
<evidence type="ECO:0000313" key="2">
    <source>
        <dbReference type="EMBL" id="VDL68546.1"/>
    </source>
</evidence>
<protein>
    <submittedName>
        <fullName evidence="4">TTKRSYEDQ domain-containing protein</fullName>
    </submittedName>
</protein>
<evidence type="ECO:0000313" key="4">
    <source>
        <dbReference type="WBParaSite" id="NBR_0000495601-mRNA-1"/>
    </source>
</evidence>
<dbReference type="EMBL" id="UYSL01010541">
    <property type="protein sequence ID" value="VDL68546.1"/>
    <property type="molecule type" value="Genomic_DNA"/>
</dbReference>
<reference evidence="4" key="1">
    <citation type="submission" date="2017-02" db="UniProtKB">
        <authorList>
            <consortium name="WormBaseParasite"/>
        </authorList>
    </citation>
    <scope>IDENTIFICATION</scope>
</reference>
<accession>A0A0N4XR04</accession>
<proteinExistence type="predicted"/>
<dbReference type="AlphaFoldDB" id="A0A0N4XR04"/>
<sequence length="77" mass="8659">MEEKRVLEETVEDMKKEIALLTEELTSVRRGYDGQLSQMTEHIADLSGKLAAFEKEKTAQRGSVTPTRSGLKSLFSK</sequence>
<evidence type="ECO:0000256" key="1">
    <source>
        <dbReference type="SAM" id="MobiDB-lite"/>
    </source>
</evidence>
<organism evidence="4">
    <name type="scientific">Nippostrongylus brasiliensis</name>
    <name type="common">Rat hookworm</name>
    <dbReference type="NCBI Taxonomy" id="27835"/>
    <lineage>
        <taxon>Eukaryota</taxon>
        <taxon>Metazoa</taxon>
        <taxon>Ecdysozoa</taxon>
        <taxon>Nematoda</taxon>
        <taxon>Chromadorea</taxon>
        <taxon>Rhabditida</taxon>
        <taxon>Rhabditina</taxon>
        <taxon>Rhabditomorpha</taxon>
        <taxon>Strongyloidea</taxon>
        <taxon>Heligmosomidae</taxon>
        <taxon>Nippostrongylus</taxon>
    </lineage>
</organism>
<reference evidence="2 3" key="2">
    <citation type="submission" date="2018-11" db="EMBL/GenBank/DDBJ databases">
        <authorList>
            <consortium name="Pathogen Informatics"/>
        </authorList>
    </citation>
    <scope>NUCLEOTIDE SEQUENCE [LARGE SCALE GENOMIC DNA]</scope>
</reference>
<feature type="compositionally biased region" description="Polar residues" evidence="1">
    <location>
        <begin position="60"/>
        <end position="77"/>
    </location>
</feature>
<evidence type="ECO:0000313" key="3">
    <source>
        <dbReference type="Proteomes" id="UP000271162"/>
    </source>
</evidence>
<name>A0A0N4XR04_NIPBR</name>
<dbReference type="Gene3D" id="1.20.5.1700">
    <property type="match status" value="1"/>
</dbReference>
<dbReference type="WBParaSite" id="NBR_0000495601-mRNA-1">
    <property type="protein sequence ID" value="NBR_0000495601-mRNA-1"/>
    <property type="gene ID" value="NBR_0000495601"/>
</dbReference>
<keyword evidence="3" id="KW-1185">Reference proteome</keyword>
<feature type="region of interest" description="Disordered" evidence="1">
    <location>
        <begin position="55"/>
        <end position="77"/>
    </location>
</feature>
<gene>
    <name evidence="2" type="ORF">NBR_LOCUS4957</name>
</gene>